<evidence type="ECO:0000313" key="1">
    <source>
        <dbReference type="EMBL" id="TDO16688.1"/>
    </source>
</evidence>
<dbReference type="AlphaFoldDB" id="A0A4R6I6B8"/>
<dbReference type="EMBL" id="SNWH01000001">
    <property type="protein sequence ID" value="TDO16688.1"/>
    <property type="molecule type" value="Genomic_DNA"/>
</dbReference>
<protein>
    <submittedName>
        <fullName evidence="1">Uncharacterized protein</fullName>
    </submittedName>
</protein>
<reference evidence="1 2" key="1">
    <citation type="submission" date="2019-03" db="EMBL/GenBank/DDBJ databases">
        <title>Freshwater and sediment microbial communities from various areas in North America, analyzing microbe dynamics in response to fracking.</title>
        <authorList>
            <person name="Lamendella R."/>
        </authorList>
    </citation>
    <scope>NUCLEOTIDE SEQUENCE [LARGE SCALE GENOMIC DNA]</scope>
    <source>
        <strain evidence="1 2">1_TX</strain>
    </source>
</reference>
<name>A0A4R6I6B8_9GAMM</name>
<evidence type="ECO:0000313" key="2">
    <source>
        <dbReference type="Proteomes" id="UP000295150"/>
    </source>
</evidence>
<accession>A0A4R6I6B8</accession>
<dbReference type="RefSeq" id="WP_279512785.1">
    <property type="nucleotide sequence ID" value="NZ_SNWH01000001.1"/>
</dbReference>
<dbReference type="Proteomes" id="UP000295150">
    <property type="component" value="Unassembled WGS sequence"/>
</dbReference>
<sequence length="63" mass="7556">MLAPGDILHLRDDRLFHSVDAIHQRDVEAPFERFIIINSRFVDDFQNRILRRHFPDAVLNETR</sequence>
<keyword evidence="2" id="KW-1185">Reference proteome</keyword>
<proteinExistence type="predicted"/>
<organism evidence="1 2">
    <name type="scientific">Halomonas ventosae</name>
    <dbReference type="NCBI Taxonomy" id="229007"/>
    <lineage>
        <taxon>Bacteria</taxon>
        <taxon>Pseudomonadati</taxon>
        <taxon>Pseudomonadota</taxon>
        <taxon>Gammaproteobacteria</taxon>
        <taxon>Oceanospirillales</taxon>
        <taxon>Halomonadaceae</taxon>
        <taxon>Halomonas</taxon>
    </lineage>
</organism>
<comment type="caution">
    <text evidence="1">The sequence shown here is derived from an EMBL/GenBank/DDBJ whole genome shotgun (WGS) entry which is preliminary data.</text>
</comment>
<gene>
    <name evidence="1" type="ORF">DFO68_101217</name>
</gene>